<evidence type="ECO:0000313" key="8">
    <source>
        <dbReference type="Proteomes" id="UP000502706"/>
    </source>
</evidence>
<dbReference type="SMART" id="SM00387">
    <property type="entry name" value="HATPase_c"/>
    <property type="match status" value="1"/>
</dbReference>
<dbReference type="GO" id="GO:0004673">
    <property type="term" value="F:protein histidine kinase activity"/>
    <property type="evidence" value="ECO:0007669"/>
    <property type="project" value="UniProtKB-EC"/>
</dbReference>
<keyword evidence="3" id="KW-0808">Transferase</keyword>
<dbReference type="CDD" id="cd00038">
    <property type="entry name" value="CAP_ED"/>
    <property type="match status" value="1"/>
</dbReference>
<dbReference type="InterPro" id="IPR000595">
    <property type="entry name" value="cNMP-bd_dom"/>
</dbReference>
<evidence type="ECO:0000256" key="4">
    <source>
        <dbReference type="ARBA" id="ARBA00023012"/>
    </source>
</evidence>
<dbReference type="SUPFAM" id="SSF55874">
    <property type="entry name" value="ATPase domain of HSP90 chaperone/DNA topoisomerase II/histidine kinase"/>
    <property type="match status" value="1"/>
</dbReference>
<dbReference type="GO" id="GO:0000160">
    <property type="term" value="P:phosphorelay signal transduction system"/>
    <property type="evidence" value="ECO:0007669"/>
    <property type="project" value="UniProtKB-KW"/>
</dbReference>
<dbReference type="InterPro" id="IPR018490">
    <property type="entry name" value="cNMP-bd_dom_sf"/>
</dbReference>
<dbReference type="SUPFAM" id="SSF51206">
    <property type="entry name" value="cAMP-binding domain-like"/>
    <property type="match status" value="1"/>
</dbReference>
<dbReference type="PROSITE" id="PS50109">
    <property type="entry name" value="HIS_KIN"/>
    <property type="match status" value="1"/>
</dbReference>
<evidence type="ECO:0000259" key="6">
    <source>
        <dbReference type="PROSITE" id="PS50109"/>
    </source>
</evidence>
<reference evidence="7 8" key="1">
    <citation type="submission" date="2019-10" db="EMBL/GenBank/DDBJ databases">
        <title>Rubrobacter sp nov SCSIO 52915 isolated from a deep-sea sediment in the South China Sea.</title>
        <authorList>
            <person name="Chen R.W."/>
        </authorList>
    </citation>
    <scope>NUCLEOTIDE SEQUENCE [LARGE SCALE GENOMIC DNA]</scope>
    <source>
        <strain evidence="7 8">SCSIO 52915</strain>
    </source>
</reference>
<gene>
    <name evidence="7" type="ORF">GBA65_13110</name>
</gene>
<name>A0A6G8PYK5_9ACTN</name>
<keyword evidence="4" id="KW-0902">Two-component regulatory system</keyword>
<dbReference type="InterPro" id="IPR036890">
    <property type="entry name" value="HATPase_C_sf"/>
</dbReference>
<dbReference type="Pfam" id="PF02518">
    <property type="entry name" value="HATPase_c"/>
    <property type="match status" value="1"/>
</dbReference>
<dbReference type="PRINTS" id="PR00344">
    <property type="entry name" value="BCTRLSENSOR"/>
</dbReference>
<dbReference type="AlphaFoldDB" id="A0A6G8PYK5"/>
<dbReference type="InterPro" id="IPR004358">
    <property type="entry name" value="Sig_transdc_His_kin-like_C"/>
</dbReference>
<dbReference type="InterPro" id="IPR014710">
    <property type="entry name" value="RmlC-like_jellyroll"/>
</dbReference>
<keyword evidence="8" id="KW-1185">Reference proteome</keyword>
<organism evidence="7 8">
    <name type="scientific">Rubrobacter marinus</name>
    <dbReference type="NCBI Taxonomy" id="2653852"/>
    <lineage>
        <taxon>Bacteria</taxon>
        <taxon>Bacillati</taxon>
        <taxon>Actinomycetota</taxon>
        <taxon>Rubrobacteria</taxon>
        <taxon>Rubrobacterales</taxon>
        <taxon>Rubrobacteraceae</taxon>
        <taxon>Rubrobacter</taxon>
    </lineage>
</organism>
<dbReference type="Gene3D" id="1.10.287.130">
    <property type="match status" value="1"/>
</dbReference>
<evidence type="ECO:0000256" key="3">
    <source>
        <dbReference type="ARBA" id="ARBA00022777"/>
    </source>
</evidence>
<evidence type="ECO:0000256" key="2">
    <source>
        <dbReference type="ARBA" id="ARBA00012438"/>
    </source>
</evidence>
<dbReference type="SMART" id="SM00100">
    <property type="entry name" value="cNMP"/>
    <property type="match status" value="1"/>
</dbReference>
<dbReference type="Gene3D" id="2.60.120.10">
    <property type="entry name" value="Jelly Rolls"/>
    <property type="match status" value="1"/>
</dbReference>
<feature type="domain" description="Histidine kinase" evidence="6">
    <location>
        <begin position="293"/>
        <end position="462"/>
    </location>
</feature>
<proteinExistence type="predicted"/>
<evidence type="ECO:0000259" key="5">
    <source>
        <dbReference type="PROSITE" id="PS50042"/>
    </source>
</evidence>
<dbReference type="PANTHER" id="PTHR43065:SF48">
    <property type="entry name" value="HISTIDINE KINASE"/>
    <property type="match status" value="1"/>
</dbReference>
<dbReference type="PROSITE" id="PS50042">
    <property type="entry name" value="CNMP_BINDING_3"/>
    <property type="match status" value="1"/>
</dbReference>
<dbReference type="Pfam" id="PF00027">
    <property type="entry name" value="cNMP_binding"/>
    <property type="match status" value="1"/>
</dbReference>
<dbReference type="InterPro" id="IPR003594">
    <property type="entry name" value="HATPase_dom"/>
</dbReference>
<dbReference type="Proteomes" id="UP000502706">
    <property type="component" value="Chromosome"/>
</dbReference>
<dbReference type="KEGG" id="rmar:GBA65_13110"/>
<accession>A0A6G8PYK5</accession>
<dbReference type="InterPro" id="IPR005467">
    <property type="entry name" value="His_kinase_dom"/>
</dbReference>
<evidence type="ECO:0000256" key="1">
    <source>
        <dbReference type="ARBA" id="ARBA00000085"/>
    </source>
</evidence>
<protein>
    <recommendedName>
        <fullName evidence="2">histidine kinase</fullName>
        <ecNumber evidence="2">2.7.13.3</ecNumber>
    </recommendedName>
</protein>
<dbReference type="RefSeq" id="WP_166396956.1">
    <property type="nucleotide sequence ID" value="NZ_CP045121.1"/>
</dbReference>
<dbReference type="PANTHER" id="PTHR43065">
    <property type="entry name" value="SENSOR HISTIDINE KINASE"/>
    <property type="match status" value="1"/>
</dbReference>
<sequence length="468" mass="50665">MIHDPQDTSVFPKLADEEVAWLSAHGDELKLEAGEYLFLENESVDSFFVLLEGELRVLRPVEGGDEEVATHLPGEFTGQLAVLAGNVPRFRVRAVAPSRLLEITSGAFRRVSAERPAVADVFISALSRRVRENQDWARQNEKLAALGKLSAGLAHELNNPASAARRAAASLRTVILDAQETALRHDGRFTDGEKERILALRREVAGAGVDAVPLDGLERSDLEDELSEKLEERGVEEAWELGPTLAGAGLDAERIEAFADGMEGEKLAGALAWLATTLDLLGLAGEVEGSTGRISELVRAMKEYTYMDRAPMQEVDVHEGIESTLVILGHKLKGNVEVEREYDRGLPRVSARGGELNQVWTNLIDNALDAMSGGEGMGHLKIKTSRDGGCVKVEITDDGPGIARGLKGRIFEPFFTTKPIGEGTGLGLDIARRIVTRRHGGDMRVDSKPGETRFSVRLPVGAGEKDGG</sequence>
<dbReference type="Gene3D" id="3.30.565.10">
    <property type="entry name" value="Histidine kinase-like ATPase, C-terminal domain"/>
    <property type="match status" value="1"/>
</dbReference>
<comment type="catalytic activity">
    <reaction evidence="1">
        <text>ATP + protein L-histidine = ADP + protein N-phospho-L-histidine.</text>
        <dbReference type="EC" id="2.7.13.3"/>
    </reaction>
</comment>
<evidence type="ECO:0000313" key="7">
    <source>
        <dbReference type="EMBL" id="QIN79292.1"/>
    </source>
</evidence>
<feature type="domain" description="Cyclic nucleotide-binding" evidence="5">
    <location>
        <begin position="10"/>
        <end position="129"/>
    </location>
</feature>
<keyword evidence="3" id="KW-0418">Kinase</keyword>
<dbReference type="EMBL" id="CP045121">
    <property type="protein sequence ID" value="QIN79292.1"/>
    <property type="molecule type" value="Genomic_DNA"/>
</dbReference>
<dbReference type="EC" id="2.7.13.3" evidence="2"/>